<dbReference type="PANTHER" id="PTHR43742">
    <property type="entry name" value="TRIMETHYLAMINE-N-OXIDE REDUCTASE"/>
    <property type="match status" value="1"/>
</dbReference>
<dbReference type="PANTHER" id="PTHR43742:SF6">
    <property type="entry name" value="OXIDOREDUCTASE YYAE-RELATED"/>
    <property type="match status" value="1"/>
</dbReference>
<dbReference type="KEGG" id="pca:Pcar_2701"/>
<dbReference type="RefSeq" id="WP_011342480.1">
    <property type="nucleotide sequence ID" value="NC_007498.2"/>
</dbReference>
<dbReference type="Proteomes" id="UP000002534">
    <property type="component" value="Chromosome"/>
</dbReference>
<evidence type="ECO:0000256" key="1">
    <source>
        <dbReference type="ARBA" id="ARBA00010312"/>
    </source>
</evidence>
<dbReference type="AlphaFoldDB" id="Q3A120"/>
<sequence>MKKDTVCRLCSACCPVEVTIRNGRLTAARRKSSLPPEQCQPCPKLRAAADITYSPNRLTTPLIRDRNGKHNGFRTAGWEEALDAVATRMQQYRQEHGAQSVAWLRGMAADWGAPWDYASRLMHAFGSPNVIGNGSVCHVAREMAHAFTYGAMTIPQIKDAGCIMVWGKNDQNTCPPAFDAILQARRQGARLIVIDPVRTPLAEMADIWLQIKPGYDGLLAMAMIDTIIDEELFDRDFVRQWCLGFDELRRVAQTFTAENIADKLWLTAADIRNTARLYATTSPACIVDGNGLDMQLPVFDATRAVCMLRALTGNLDRPGGDLIPQPVPTRDMQLKERLPADLPPITCNYSLFSSFHHNWGLHAQSSLIDAILEERPYPIRMLIVQSGNPAVTMTDTNRVRQALQKLECLVAIDLFATSTTQLADIVLPAAGCFEKTQLNRAALRHSLVTLQDQVIDCIGDSWPDWKITFELGRRLGLDKEFPWQTVEGAIDYQLQPAGLTTARLRSSPSGIAWCRVEHEKFVSQGFRTPSGKVEFSSPRLAENGYPAVPFGHGFDSPLSDAGQQAAFPFIGISGERCNRYTHSQFRQVPALRKQEPEGYVDIHPEDAQRLAVIDGTLLQVSTPRGCIRMKARISDRIHPGSILIAWGWGEVDPRWSINNLTDDTLRNPVTATPSNRSFMCKVEKCQQADKGV</sequence>
<reference evidence="6 7" key="2">
    <citation type="journal article" date="2012" name="BMC Genomics">
        <title>The genome of Pelobacter carbinolicus reveals surprising metabolic capabilities and physiological features.</title>
        <authorList>
            <person name="Aklujkar M."/>
            <person name="Haveman S.A."/>
            <person name="Didonato R.Jr."/>
            <person name="Chertkov O."/>
            <person name="Han C.S."/>
            <person name="Land M.L."/>
            <person name="Brown P."/>
            <person name="Lovley D.R."/>
        </authorList>
    </citation>
    <scope>NUCLEOTIDE SEQUENCE [LARGE SCALE GENOMIC DNA]</scope>
    <source>
        <strain evidence="7">DSM 2380 / NBRC 103641 / GraBd1</strain>
    </source>
</reference>
<dbReference type="Gene3D" id="3.40.228.10">
    <property type="entry name" value="Dimethylsulfoxide Reductase, domain 2"/>
    <property type="match status" value="1"/>
</dbReference>
<keyword evidence="2" id="KW-0479">Metal-binding</keyword>
<evidence type="ECO:0000313" key="6">
    <source>
        <dbReference type="EMBL" id="ABA89937.1"/>
    </source>
</evidence>
<dbReference type="HOGENOM" id="CLU_000422_13_3_7"/>
<dbReference type="STRING" id="338963.Pcar_2701"/>
<evidence type="ECO:0000256" key="2">
    <source>
        <dbReference type="ARBA" id="ARBA00022723"/>
    </source>
</evidence>
<organism evidence="6 7">
    <name type="scientific">Syntrophotalea carbinolica (strain DSM 2380 / NBRC 103641 / GraBd1)</name>
    <name type="common">Pelobacter carbinolicus</name>
    <dbReference type="NCBI Taxonomy" id="338963"/>
    <lineage>
        <taxon>Bacteria</taxon>
        <taxon>Pseudomonadati</taxon>
        <taxon>Thermodesulfobacteriota</taxon>
        <taxon>Desulfuromonadia</taxon>
        <taxon>Desulfuromonadales</taxon>
        <taxon>Syntrophotaleaceae</taxon>
        <taxon>Syntrophotalea</taxon>
    </lineage>
</organism>
<dbReference type="GO" id="GO:0046872">
    <property type="term" value="F:metal ion binding"/>
    <property type="evidence" value="ECO:0007669"/>
    <property type="project" value="UniProtKB-KW"/>
</dbReference>
<feature type="domain" description="4Fe-4S Mo/W bis-MGD-type" evidence="5">
    <location>
        <begin position="1"/>
        <end position="54"/>
    </location>
</feature>
<dbReference type="GO" id="GO:0051536">
    <property type="term" value="F:iron-sulfur cluster binding"/>
    <property type="evidence" value="ECO:0007669"/>
    <property type="project" value="UniProtKB-KW"/>
</dbReference>
<dbReference type="GO" id="GO:0043546">
    <property type="term" value="F:molybdopterin cofactor binding"/>
    <property type="evidence" value="ECO:0007669"/>
    <property type="project" value="InterPro"/>
</dbReference>
<dbReference type="Pfam" id="PF01568">
    <property type="entry name" value="Molydop_binding"/>
    <property type="match status" value="1"/>
</dbReference>
<keyword evidence="4" id="KW-0411">Iron-sulfur</keyword>
<name>Q3A120_SYNC1</name>
<reference evidence="7" key="1">
    <citation type="submission" date="2005-10" db="EMBL/GenBank/DDBJ databases">
        <title>Complete sequence of Pelobacter carbinolicus DSM 2380.</title>
        <authorList>
            <person name="Copeland A."/>
            <person name="Lucas S."/>
            <person name="Lapidus A."/>
            <person name="Barry K."/>
            <person name="Detter J.C."/>
            <person name="Glavina T."/>
            <person name="Hammon N."/>
            <person name="Israni S."/>
            <person name="Pitluck S."/>
            <person name="Chertkov O."/>
            <person name="Schmutz J."/>
            <person name="Larimer F."/>
            <person name="Land M."/>
            <person name="Kyrpides N."/>
            <person name="Ivanova N."/>
            <person name="Richardson P."/>
        </authorList>
    </citation>
    <scope>NUCLEOTIDE SEQUENCE [LARGE SCALE GENOMIC DNA]</scope>
    <source>
        <strain evidence="7">DSM 2380 / NBRC 103641 / GraBd1</strain>
    </source>
</reference>
<dbReference type="SUPFAM" id="SSF53706">
    <property type="entry name" value="Formate dehydrogenase/DMSO reductase, domains 1-3"/>
    <property type="match status" value="1"/>
</dbReference>
<dbReference type="InterPro" id="IPR006657">
    <property type="entry name" value="MoPterin_dinucl-bd_dom"/>
</dbReference>
<comment type="similarity">
    <text evidence="1">Belongs to the prokaryotic molybdopterin-containing oxidoreductase family.</text>
</comment>
<dbReference type="SMART" id="SM00926">
    <property type="entry name" value="Molybdop_Fe4S4"/>
    <property type="match status" value="1"/>
</dbReference>
<dbReference type="Gene3D" id="2.40.40.20">
    <property type="match status" value="1"/>
</dbReference>
<dbReference type="eggNOG" id="COG0243">
    <property type="taxonomic scope" value="Bacteria"/>
</dbReference>
<dbReference type="OrthoDB" id="9757870at2"/>
<dbReference type="Pfam" id="PF00384">
    <property type="entry name" value="Molybdopterin"/>
    <property type="match status" value="1"/>
</dbReference>
<dbReference type="Gene3D" id="3.40.50.740">
    <property type="match status" value="1"/>
</dbReference>
<proteinExistence type="inferred from homology"/>
<evidence type="ECO:0000256" key="3">
    <source>
        <dbReference type="ARBA" id="ARBA00023004"/>
    </source>
</evidence>
<dbReference type="InterPro" id="IPR006656">
    <property type="entry name" value="Mopterin_OxRdtase"/>
</dbReference>
<dbReference type="SUPFAM" id="SSF50692">
    <property type="entry name" value="ADC-like"/>
    <property type="match status" value="1"/>
</dbReference>
<keyword evidence="3" id="KW-0408">Iron</keyword>
<keyword evidence="7" id="KW-1185">Reference proteome</keyword>
<dbReference type="InterPro" id="IPR050612">
    <property type="entry name" value="Prok_Mopterin_Oxidored"/>
</dbReference>
<gene>
    <name evidence="6" type="ordered locus">Pcar_2701</name>
</gene>
<dbReference type="EMBL" id="CP000142">
    <property type="protein sequence ID" value="ABA89937.1"/>
    <property type="molecule type" value="Genomic_DNA"/>
</dbReference>
<evidence type="ECO:0000313" key="7">
    <source>
        <dbReference type="Proteomes" id="UP000002534"/>
    </source>
</evidence>
<dbReference type="GO" id="GO:0016491">
    <property type="term" value="F:oxidoreductase activity"/>
    <property type="evidence" value="ECO:0007669"/>
    <property type="project" value="InterPro"/>
</dbReference>
<accession>Q3A120</accession>
<dbReference type="Gene3D" id="2.20.25.90">
    <property type="entry name" value="ADC-like domains"/>
    <property type="match status" value="1"/>
</dbReference>
<dbReference type="InterPro" id="IPR006963">
    <property type="entry name" value="Mopterin_OxRdtase_4Fe-4S_dom"/>
</dbReference>
<dbReference type="InterPro" id="IPR009010">
    <property type="entry name" value="Asp_de-COase-like_dom_sf"/>
</dbReference>
<protein>
    <submittedName>
        <fullName evidence="6">Molybdopterin-binding oxidoreductase</fullName>
    </submittedName>
</protein>
<evidence type="ECO:0000256" key="4">
    <source>
        <dbReference type="ARBA" id="ARBA00023014"/>
    </source>
</evidence>
<evidence type="ECO:0000259" key="5">
    <source>
        <dbReference type="SMART" id="SM00926"/>
    </source>
</evidence>